<comment type="caution">
    <text evidence="3">The sequence shown here is derived from an EMBL/GenBank/DDBJ whole genome shotgun (WGS) entry which is preliminary data.</text>
</comment>
<dbReference type="InterPro" id="IPR000836">
    <property type="entry name" value="PRTase_dom"/>
</dbReference>
<evidence type="ECO:0000313" key="4">
    <source>
        <dbReference type="Proteomes" id="UP000813876"/>
    </source>
</evidence>
<dbReference type="RefSeq" id="WP_052672708.1">
    <property type="nucleotide sequence ID" value="NZ_CBCPHZ010000008.1"/>
</dbReference>
<name>A0AAW4ZWZ8_PHOPO</name>
<dbReference type="EMBL" id="WMCP01000007">
    <property type="protein sequence ID" value="MCF2301804.1"/>
    <property type="molecule type" value="Genomic_DNA"/>
</dbReference>
<feature type="domain" description="Phosphoribosyltransferase" evidence="2">
    <location>
        <begin position="167"/>
        <end position="231"/>
    </location>
</feature>
<dbReference type="InterPro" id="IPR029057">
    <property type="entry name" value="PRTase-like"/>
</dbReference>
<dbReference type="SUPFAM" id="SSF53271">
    <property type="entry name" value="PRTase-like"/>
    <property type="match status" value="1"/>
</dbReference>
<organism evidence="3 4">
    <name type="scientific">Photobacterium phosphoreum</name>
    <dbReference type="NCBI Taxonomy" id="659"/>
    <lineage>
        <taxon>Bacteria</taxon>
        <taxon>Pseudomonadati</taxon>
        <taxon>Pseudomonadota</taxon>
        <taxon>Gammaproteobacteria</taxon>
        <taxon>Vibrionales</taxon>
        <taxon>Vibrionaceae</taxon>
        <taxon>Photobacterium</taxon>
    </lineage>
</organism>
<evidence type="ECO:0000256" key="1">
    <source>
        <dbReference type="ARBA" id="ARBA00008007"/>
    </source>
</evidence>
<dbReference type="PANTHER" id="PTHR47505">
    <property type="entry name" value="DNA UTILIZATION PROTEIN YHGH"/>
    <property type="match status" value="1"/>
</dbReference>
<proteinExistence type="inferred from homology"/>
<dbReference type="Proteomes" id="UP000813876">
    <property type="component" value="Unassembled WGS sequence"/>
</dbReference>
<dbReference type="CDD" id="cd06223">
    <property type="entry name" value="PRTases_typeI"/>
    <property type="match status" value="1"/>
</dbReference>
<comment type="similarity">
    <text evidence="1">Belongs to the ComF/GntX family.</text>
</comment>
<evidence type="ECO:0000313" key="3">
    <source>
        <dbReference type="EMBL" id="MCF2301804.1"/>
    </source>
</evidence>
<protein>
    <submittedName>
        <fullName evidence="3">ComF family protein</fullName>
    </submittedName>
</protein>
<dbReference type="PANTHER" id="PTHR47505:SF1">
    <property type="entry name" value="DNA UTILIZATION PROTEIN YHGH"/>
    <property type="match status" value="1"/>
</dbReference>
<reference evidence="3" key="1">
    <citation type="submission" date="2019-11" db="EMBL/GenBank/DDBJ databases">
        <title>Comparative genomics of photobacteria reveal adaptation to distinct habitats.</title>
        <authorList>
            <person name="Fuertes-Perez S."/>
            <person name="Hilgarth M."/>
            <person name="Vogel R.F."/>
        </authorList>
    </citation>
    <scope>NUCLEOTIDE SEQUENCE</scope>
    <source>
        <strain evidence="3">TMW2.2145</strain>
    </source>
</reference>
<accession>A0AAW4ZWZ8</accession>
<gene>
    <name evidence="3" type="ORF">GLP33_08660</name>
</gene>
<dbReference type="AlphaFoldDB" id="A0AAW4ZWZ8"/>
<dbReference type="GeneID" id="57353566"/>
<sequence length="236" mass="27716">MMPNRVPSWRDNLYQQLLFRHCALCQLPLTQTEQYWCNHCITLFPNHPYCHHCGTTTLINVEDCGRCLSSPPRWQRLYRLGEYRPPLQQLVHQLKFYGKFWLAQPLAQQLARQITHPAPLLLPVPLHWRRYCQRGFNQSHQLALALGTIFKSRVDPHAFQRVRHTPSQQQLTKVQRQHNLHHAFKLRRQTLPDHVAIIDDVITTGATVHQLTQLLIQHGVKQIDIYTLCHTESSVN</sequence>
<dbReference type="Pfam" id="PF00156">
    <property type="entry name" value="Pribosyltran"/>
    <property type="match status" value="1"/>
</dbReference>
<dbReference type="InterPro" id="IPR051910">
    <property type="entry name" value="ComF/GntX_DNA_util-trans"/>
</dbReference>
<dbReference type="Gene3D" id="3.40.50.2020">
    <property type="match status" value="1"/>
</dbReference>
<evidence type="ECO:0000259" key="2">
    <source>
        <dbReference type="Pfam" id="PF00156"/>
    </source>
</evidence>